<dbReference type="GO" id="GO:0030048">
    <property type="term" value="P:actin filament-based movement"/>
    <property type="evidence" value="ECO:0007669"/>
    <property type="project" value="TreeGrafter"/>
</dbReference>
<feature type="region of interest" description="Disordered" evidence="1">
    <location>
        <begin position="609"/>
        <end position="668"/>
    </location>
</feature>
<dbReference type="InterPro" id="IPR053099">
    <property type="entry name" value="WAS/WASL-interacting_domain"/>
</dbReference>
<name>A0A0D0T4U9_9TREE</name>
<accession>A0A0D0T4U9</accession>
<dbReference type="PANTHER" id="PTHR48226">
    <property type="entry name" value="OS06G0326200 PROTEIN"/>
    <property type="match status" value="1"/>
</dbReference>
<feature type="compositionally biased region" description="Acidic residues" evidence="1">
    <location>
        <begin position="658"/>
        <end position="668"/>
    </location>
</feature>
<dbReference type="GO" id="GO:0005884">
    <property type="term" value="C:actin filament"/>
    <property type="evidence" value="ECO:0007669"/>
    <property type="project" value="TreeGrafter"/>
</dbReference>
<proteinExistence type="predicted"/>
<reference evidence="2 3" key="1">
    <citation type="submission" date="2015-01" db="EMBL/GenBank/DDBJ databases">
        <title>The Genome Sequence of Cryptococcus gattii Ram5.</title>
        <authorList>
            <consortium name="The Broad Institute Genomics Platform"/>
            <person name="Cuomo C."/>
            <person name="Litvintseva A."/>
            <person name="Chen Y."/>
            <person name="Heitman J."/>
            <person name="Sun S."/>
            <person name="Springer D."/>
            <person name="Dromer F."/>
            <person name="Young S."/>
            <person name="Zeng Q."/>
            <person name="Gargeya S."/>
            <person name="Abouelleil A."/>
            <person name="Alvarado L."/>
            <person name="Chapman S.B."/>
            <person name="Gainer-Dewar J."/>
            <person name="Goldberg J."/>
            <person name="Griggs A."/>
            <person name="Gujja S."/>
            <person name="Hansen M."/>
            <person name="Howarth C."/>
            <person name="Imamovic A."/>
            <person name="Larimer J."/>
            <person name="Murphy C."/>
            <person name="Naylor J."/>
            <person name="Pearson M."/>
            <person name="Priest M."/>
            <person name="Roberts A."/>
            <person name="Saif S."/>
            <person name="Shea T."/>
            <person name="Sykes S."/>
            <person name="Wortman J."/>
            <person name="Nusbaum C."/>
            <person name="Birren B."/>
        </authorList>
    </citation>
    <scope>NUCLEOTIDE SEQUENCE [LARGE SCALE GENOMIC DNA]</scope>
    <source>
        <strain evidence="2 3">Ram5</strain>
    </source>
</reference>
<evidence type="ECO:0000313" key="3">
    <source>
        <dbReference type="Proteomes" id="UP000053392"/>
    </source>
</evidence>
<dbReference type="PANTHER" id="PTHR48226:SF1">
    <property type="entry name" value="WAS_WASL-INTERACTING PROTEIN FAMILY MEMBER 1"/>
    <property type="match status" value="1"/>
</dbReference>
<feature type="region of interest" description="Disordered" evidence="1">
    <location>
        <begin position="464"/>
        <end position="572"/>
    </location>
</feature>
<dbReference type="Proteomes" id="UP000053392">
    <property type="component" value="Unassembled WGS sequence"/>
</dbReference>
<feature type="compositionally biased region" description="Low complexity" evidence="1">
    <location>
        <begin position="535"/>
        <end position="553"/>
    </location>
</feature>
<feature type="compositionally biased region" description="Low complexity" evidence="1">
    <location>
        <begin position="25"/>
        <end position="43"/>
    </location>
</feature>
<feature type="compositionally biased region" description="Basic and acidic residues" evidence="1">
    <location>
        <begin position="647"/>
        <end position="657"/>
    </location>
</feature>
<gene>
    <name evidence="2" type="ORF">I313_02821</name>
</gene>
<dbReference type="OrthoDB" id="2577060at2759"/>
<dbReference type="HOGENOM" id="CLU_033642_0_0_1"/>
<evidence type="ECO:0000313" key="2">
    <source>
        <dbReference type="EMBL" id="KIR40877.1"/>
    </source>
</evidence>
<sequence>MTSTGTAEEDGASMRAFALTQFTSDSPLTSLSTPSNSDPLLSPLPSPVRALPEHPKPPFDNPTTNGGHSKNKDRPYPLSLIPFDLSEPYKVSEYLTIRSYDETCQFDYLGQSWANEYRYGLITDEQTFDDRVFRRYLDRFIEENHNYITIATEFYHQANLKAIFYGGKDKGWAKLDLVDEYRRQTGKVLGVPSQSQTTEFYHQANLKAIFYGGKDKGWAKLDLVDEYRRQTGKVLGVPSQSQSTSRSRKDGATTPDVSLIGYVKDSGCSLGWKPVLYAVVELKWTKLATHLAGEDKRKSDEKTLEYLCQEGVFQTMWYVILGYAISGCIFGLSMINEYFYRIVYDCRASTSGIPVLALEADGEFMQKLGPHSGHRPDGYTVEELAELLDFWSSPPNRLISDRANAILNKEARYHLDATILMFLAHAASRSKQHSPSSDPPVPFFHDIPVRATAHSAARMRLKGLKAGRKRHSFHSSKRNKRTLTSLNGEEEDEEENEEENKSKHSKPSGKDNDGSSGGNSGPGDDNSRGGGSHSGGKSRSAAGSRSGVRSSARGAGGGFSSRRAEAFDNGTSMARREFRRGLERLSAPEGMLDAKTSIMASFISNSLGTCSRAPSPLSSNSSERSDPFFDTSFNSNEKTFVNDDPSADPRPKFHESDPVDIDIEDTDSEPGELTLAAYKDRLAMLGVRVKLVTREEMDVLLARR</sequence>
<protein>
    <submittedName>
        <fullName evidence="2">Uncharacterized protein</fullName>
    </submittedName>
</protein>
<organism evidence="2 3">
    <name type="scientific">Cryptococcus deuterogattii Ram5</name>
    <dbReference type="NCBI Taxonomy" id="1296110"/>
    <lineage>
        <taxon>Eukaryota</taxon>
        <taxon>Fungi</taxon>
        <taxon>Dikarya</taxon>
        <taxon>Basidiomycota</taxon>
        <taxon>Agaricomycotina</taxon>
        <taxon>Tremellomycetes</taxon>
        <taxon>Tremellales</taxon>
        <taxon>Cryptococcaceae</taxon>
        <taxon>Cryptococcus</taxon>
        <taxon>Cryptococcus gattii species complex</taxon>
    </lineage>
</organism>
<feature type="compositionally biased region" description="Low complexity" evidence="1">
    <location>
        <begin position="611"/>
        <end position="622"/>
    </location>
</feature>
<keyword evidence="3" id="KW-1185">Reference proteome</keyword>
<evidence type="ECO:0000256" key="1">
    <source>
        <dbReference type="SAM" id="MobiDB-lite"/>
    </source>
</evidence>
<feature type="region of interest" description="Disordered" evidence="1">
    <location>
        <begin position="25"/>
        <end position="73"/>
    </location>
</feature>
<feature type="compositionally biased region" description="Basic residues" evidence="1">
    <location>
        <begin position="464"/>
        <end position="481"/>
    </location>
</feature>
<feature type="compositionally biased region" description="Acidic residues" evidence="1">
    <location>
        <begin position="488"/>
        <end position="498"/>
    </location>
</feature>
<dbReference type="EMBL" id="KN847901">
    <property type="protein sequence ID" value="KIR40877.1"/>
    <property type="molecule type" value="Genomic_DNA"/>
</dbReference>
<dbReference type="AlphaFoldDB" id="A0A0D0T4U9"/>